<sequence length="52" mass="6195">TVPDPSHDTESFCEPGTVLYWIRNRPGIEILYARIYIIQELFIIQQQPRTIY</sequence>
<keyword evidence="2" id="KW-1185">Reference proteome</keyword>
<evidence type="ECO:0000313" key="2">
    <source>
        <dbReference type="Proteomes" id="UP000789366"/>
    </source>
</evidence>
<accession>A0ACA9PVM0</accession>
<dbReference type="Proteomes" id="UP000789366">
    <property type="component" value="Unassembled WGS sequence"/>
</dbReference>
<feature type="non-terminal residue" evidence="1">
    <location>
        <position position="1"/>
    </location>
</feature>
<organism evidence="1 2">
    <name type="scientific">Cetraspora pellucida</name>
    <dbReference type="NCBI Taxonomy" id="1433469"/>
    <lineage>
        <taxon>Eukaryota</taxon>
        <taxon>Fungi</taxon>
        <taxon>Fungi incertae sedis</taxon>
        <taxon>Mucoromycota</taxon>
        <taxon>Glomeromycotina</taxon>
        <taxon>Glomeromycetes</taxon>
        <taxon>Diversisporales</taxon>
        <taxon>Gigasporaceae</taxon>
        <taxon>Cetraspora</taxon>
    </lineage>
</organism>
<dbReference type="EMBL" id="CAJVPW010031322">
    <property type="protein sequence ID" value="CAG8726231.1"/>
    <property type="molecule type" value="Genomic_DNA"/>
</dbReference>
<reference evidence="1" key="1">
    <citation type="submission" date="2021-06" db="EMBL/GenBank/DDBJ databases">
        <authorList>
            <person name="Kallberg Y."/>
            <person name="Tangrot J."/>
            <person name="Rosling A."/>
        </authorList>
    </citation>
    <scope>NUCLEOTIDE SEQUENCE</scope>
    <source>
        <strain evidence="1">28 12/20/2015</strain>
    </source>
</reference>
<name>A0ACA9PVM0_9GLOM</name>
<gene>
    <name evidence="1" type="ORF">SPELUC_LOCUS12778</name>
</gene>
<proteinExistence type="predicted"/>
<protein>
    <submittedName>
        <fullName evidence="1">6462_t:CDS:1</fullName>
    </submittedName>
</protein>
<evidence type="ECO:0000313" key="1">
    <source>
        <dbReference type="EMBL" id="CAG8726231.1"/>
    </source>
</evidence>
<comment type="caution">
    <text evidence="1">The sequence shown here is derived from an EMBL/GenBank/DDBJ whole genome shotgun (WGS) entry which is preliminary data.</text>
</comment>